<comment type="caution">
    <text evidence="2">The sequence shown here is derived from an EMBL/GenBank/DDBJ whole genome shotgun (WGS) entry which is preliminary data.</text>
</comment>
<evidence type="ECO:0000313" key="3">
    <source>
        <dbReference type="Proteomes" id="UP000807115"/>
    </source>
</evidence>
<dbReference type="EMBL" id="CM027682">
    <property type="protein sequence ID" value="KAG0537864.1"/>
    <property type="molecule type" value="Genomic_DNA"/>
</dbReference>
<accession>A0A921UN61</accession>
<gene>
    <name evidence="2" type="ORF">BDA96_03G185400</name>
</gene>
<dbReference type="AlphaFoldDB" id="A0A921UN61"/>
<proteinExistence type="predicted"/>
<organism evidence="2 3">
    <name type="scientific">Sorghum bicolor</name>
    <name type="common">Sorghum</name>
    <name type="synonym">Sorghum vulgare</name>
    <dbReference type="NCBI Taxonomy" id="4558"/>
    <lineage>
        <taxon>Eukaryota</taxon>
        <taxon>Viridiplantae</taxon>
        <taxon>Streptophyta</taxon>
        <taxon>Embryophyta</taxon>
        <taxon>Tracheophyta</taxon>
        <taxon>Spermatophyta</taxon>
        <taxon>Magnoliopsida</taxon>
        <taxon>Liliopsida</taxon>
        <taxon>Poales</taxon>
        <taxon>Poaceae</taxon>
        <taxon>PACMAD clade</taxon>
        <taxon>Panicoideae</taxon>
        <taxon>Andropogonodae</taxon>
        <taxon>Andropogoneae</taxon>
        <taxon>Sorghinae</taxon>
        <taxon>Sorghum</taxon>
    </lineage>
</organism>
<sequence>MRQRRTRWLAAWVGRQHTDPGPPSPDPGPPHARSIPPPRASHGGSNPGCGGLGPSHGGSYGFGPSHGAYDDLLPVPLGTPPRLRPHGSTFVSSTLP</sequence>
<dbReference type="Proteomes" id="UP000807115">
    <property type="component" value="Chromosome 3"/>
</dbReference>
<feature type="region of interest" description="Disordered" evidence="1">
    <location>
        <begin position="12"/>
        <end position="96"/>
    </location>
</feature>
<feature type="compositionally biased region" description="Pro residues" evidence="1">
    <location>
        <begin position="20"/>
        <end position="39"/>
    </location>
</feature>
<name>A0A921UN61_SORBI</name>
<evidence type="ECO:0000313" key="2">
    <source>
        <dbReference type="EMBL" id="KAG0537864.1"/>
    </source>
</evidence>
<reference evidence="2" key="2">
    <citation type="submission" date="2020-10" db="EMBL/GenBank/DDBJ databases">
        <authorList>
            <person name="Cooper E.A."/>
            <person name="Brenton Z.W."/>
            <person name="Flinn B.S."/>
            <person name="Jenkins J."/>
            <person name="Shu S."/>
            <person name="Flowers D."/>
            <person name="Luo F."/>
            <person name="Wang Y."/>
            <person name="Xia P."/>
            <person name="Barry K."/>
            <person name="Daum C."/>
            <person name="Lipzen A."/>
            <person name="Yoshinaga Y."/>
            <person name="Schmutz J."/>
            <person name="Saski C."/>
            <person name="Vermerris W."/>
            <person name="Kresovich S."/>
        </authorList>
    </citation>
    <scope>NUCLEOTIDE SEQUENCE</scope>
</reference>
<protein>
    <submittedName>
        <fullName evidence="2">Uncharacterized protein</fullName>
    </submittedName>
</protein>
<evidence type="ECO:0000256" key="1">
    <source>
        <dbReference type="SAM" id="MobiDB-lite"/>
    </source>
</evidence>
<feature type="compositionally biased region" description="Gly residues" evidence="1">
    <location>
        <begin position="45"/>
        <end position="61"/>
    </location>
</feature>
<reference evidence="2" key="1">
    <citation type="journal article" date="2019" name="BMC Genomics">
        <title>A new reference genome for Sorghum bicolor reveals high levels of sequence similarity between sweet and grain genotypes: implications for the genetics of sugar metabolism.</title>
        <authorList>
            <person name="Cooper E.A."/>
            <person name="Brenton Z.W."/>
            <person name="Flinn B.S."/>
            <person name="Jenkins J."/>
            <person name="Shu S."/>
            <person name="Flowers D."/>
            <person name="Luo F."/>
            <person name="Wang Y."/>
            <person name="Xia P."/>
            <person name="Barry K."/>
            <person name="Daum C."/>
            <person name="Lipzen A."/>
            <person name="Yoshinaga Y."/>
            <person name="Schmutz J."/>
            <person name="Saski C."/>
            <person name="Vermerris W."/>
            <person name="Kresovich S."/>
        </authorList>
    </citation>
    <scope>NUCLEOTIDE SEQUENCE</scope>
</reference>